<evidence type="ECO:0000313" key="3">
    <source>
        <dbReference type="EMBL" id="KAF5594089.1"/>
    </source>
</evidence>
<dbReference type="AlphaFoldDB" id="A0A8H5PCJ4"/>
<dbReference type="EMBL" id="JAAOAR010000230">
    <property type="protein sequence ID" value="KAF5594089.1"/>
    <property type="molecule type" value="Genomic_DNA"/>
</dbReference>
<gene>
    <name evidence="3" type="ORF">FPANT_4972</name>
</gene>
<feature type="coiled-coil region" evidence="1">
    <location>
        <begin position="94"/>
        <end position="128"/>
    </location>
</feature>
<evidence type="ECO:0000256" key="2">
    <source>
        <dbReference type="SAM" id="MobiDB-lite"/>
    </source>
</evidence>
<protein>
    <submittedName>
        <fullName evidence="3">Uncharacterized protein</fullName>
    </submittedName>
</protein>
<evidence type="ECO:0000256" key="1">
    <source>
        <dbReference type="SAM" id="Coils"/>
    </source>
</evidence>
<organism evidence="3 4">
    <name type="scientific">Fusarium pseudoanthophilum</name>
    <dbReference type="NCBI Taxonomy" id="48495"/>
    <lineage>
        <taxon>Eukaryota</taxon>
        <taxon>Fungi</taxon>
        <taxon>Dikarya</taxon>
        <taxon>Ascomycota</taxon>
        <taxon>Pezizomycotina</taxon>
        <taxon>Sordariomycetes</taxon>
        <taxon>Hypocreomycetidae</taxon>
        <taxon>Hypocreales</taxon>
        <taxon>Nectriaceae</taxon>
        <taxon>Fusarium</taxon>
        <taxon>Fusarium fujikuroi species complex</taxon>
    </lineage>
</organism>
<name>A0A8H5PCJ4_9HYPO</name>
<sequence length="498" mass="56451">MDQRLLQLECDRAESLMKEFRELERLGELRENRHIITTAMETYLETKAILSEFDGQPRKALGRSIKSAITGDRSVKERLRELHQANNVLDSFKLSRLSMRAERSEASLKHLEQKIDTLMEQQQKQQFEILDVLHRDSYVPAAKRSHIHRMMFRSDGSNISNSPSLESAEDDILQKLSALSIMGLDILAHVLECEDYFELSNRLRVWSLGIVDGPLAIGKLDMFMDSSSKALEVFSVPFLRILSNIEYIITRLEPDESNLLPFLEASEELISSVISKGLGGTLAINGLLKLAEGKDIAEGISACTKSISNEIETLFKPLPGIRSERKTVLSARAQGINPVRTPYSQSRLLAEETVEVARDLTNLLLQKAREERPKKEKSLTDHISRLFEEETQRLAEWARAQPATTNEIATELSELKDSLSETLPGIPRLEPKDSEEKKDRGWELYRGIPNWSGRLDIPRGAVLHNSLKKRIEEVESYKPLNNQDSGEPCLQNAKRIAD</sequence>
<comment type="caution">
    <text evidence="3">The sequence shown here is derived from an EMBL/GenBank/DDBJ whole genome shotgun (WGS) entry which is preliminary data.</text>
</comment>
<reference evidence="3 4" key="1">
    <citation type="submission" date="2020-05" db="EMBL/GenBank/DDBJ databases">
        <title>Identification and distribution of gene clusters putatively required for synthesis of sphingolipid metabolism inhibitors in phylogenetically diverse species of the filamentous fungus Fusarium.</title>
        <authorList>
            <person name="Kim H.-S."/>
            <person name="Busman M."/>
            <person name="Brown D.W."/>
            <person name="Divon H."/>
            <person name="Uhlig S."/>
            <person name="Proctor R.H."/>
        </authorList>
    </citation>
    <scope>NUCLEOTIDE SEQUENCE [LARGE SCALE GENOMIC DNA]</scope>
    <source>
        <strain evidence="3 4">NRRL 25211</strain>
    </source>
</reference>
<dbReference type="Proteomes" id="UP000544095">
    <property type="component" value="Unassembled WGS sequence"/>
</dbReference>
<evidence type="ECO:0000313" key="4">
    <source>
        <dbReference type="Proteomes" id="UP000544095"/>
    </source>
</evidence>
<feature type="region of interest" description="Disordered" evidence="2">
    <location>
        <begin position="478"/>
        <end position="498"/>
    </location>
</feature>
<accession>A0A8H5PCJ4</accession>
<keyword evidence="1" id="KW-0175">Coiled coil</keyword>
<proteinExistence type="predicted"/>
<keyword evidence="4" id="KW-1185">Reference proteome</keyword>